<dbReference type="Gene3D" id="2.70.98.10">
    <property type="match status" value="1"/>
</dbReference>
<evidence type="ECO:0000313" key="1">
    <source>
        <dbReference type="EMBL" id="MDP9833402.1"/>
    </source>
</evidence>
<organism evidence="1 2">
    <name type="scientific">Trueperella abortisuis</name>
    <dbReference type="NCBI Taxonomy" id="445930"/>
    <lineage>
        <taxon>Bacteria</taxon>
        <taxon>Bacillati</taxon>
        <taxon>Actinomycetota</taxon>
        <taxon>Actinomycetes</taxon>
        <taxon>Actinomycetales</taxon>
        <taxon>Actinomycetaceae</taxon>
        <taxon>Trueperella</taxon>
    </lineage>
</organism>
<dbReference type="InterPro" id="IPR008183">
    <property type="entry name" value="Aldose_1/G6P_1-epimerase"/>
</dbReference>
<dbReference type="Pfam" id="PF01263">
    <property type="entry name" value="Aldose_epim"/>
    <property type="match status" value="1"/>
</dbReference>
<dbReference type="EC" id="5.1.3.3" evidence="1"/>
<dbReference type="SUPFAM" id="SSF74650">
    <property type="entry name" value="Galactose mutarotase-like"/>
    <property type="match status" value="1"/>
</dbReference>
<dbReference type="InterPro" id="IPR014718">
    <property type="entry name" value="GH-type_carb-bd"/>
</dbReference>
<gene>
    <name evidence="1" type="ORF">J2S45_002081</name>
</gene>
<accession>A0ABT9PLQ4</accession>
<dbReference type="Proteomes" id="UP001230145">
    <property type="component" value="Unassembled WGS sequence"/>
</dbReference>
<sequence length="358" mass="37893">MFIEISHGDQRLRLSTRGAMILGWDPGLGSSVLDGYRSAAEQEELDGFRNAVLVPWPNRTANALWDDDGVARSTLGVTNEEGLHGLVWGLEFTPVGLELGDGDAAQADHVELVATIPDSSAFRGPIEVRIRYDISIPGELGVTVFARNGAGRPVPIGLGWHPYFTVASLAEARLWLPATERIVVDGRLLPLEGEAAFVPIDEGTGTRAAPVAGAGVPVRPAPAWVPAADFLREINLHDALDSAFTGLHFDGGAATAYVDTGLGYGLSIAMGRSRSLPAGCAGSPSGSAQADRAAKPAPCRANFHVFTGAPLKRDPMKSIAIEPCSTMANMLNRPEEKARMMVPVGGECELNVRVALMR</sequence>
<keyword evidence="2" id="KW-1185">Reference proteome</keyword>
<dbReference type="RefSeq" id="WP_307635366.1">
    <property type="nucleotide sequence ID" value="NZ_JAUSQL010000001.1"/>
</dbReference>
<evidence type="ECO:0000313" key="2">
    <source>
        <dbReference type="Proteomes" id="UP001230145"/>
    </source>
</evidence>
<dbReference type="InterPro" id="IPR011013">
    <property type="entry name" value="Gal_mutarotase_sf_dom"/>
</dbReference>
<dbReference type="GO" id="GO:0004034">
    <property type="term" value="F:aldose 1-epimerase activity"/>
    <property type="evidence" value="ECO:0007669"/>
    <property type="project" value="UniProtKB-EC"/>
</dbReference>
<keyword evidence="1" id="KW-0413">Isomerase</keyword>
<dbReference type="EMBL" id="JAUSQL010000001">
    <property type="protein sequence ID" value="MDP9833402.1"/>
    <property type="molecule type" value="Genomic_DNA"/>
</dbReference>
<proteinExistence type="predicted"/>
<name>A0ABT9PLQ4_9ACTO</name>
<protein>
    <submittedName>
        <fullName evidence="1">Aldose 1-epimerase</fullName>
        <ecNumber evidence="1">5.1.3.3</ecNumber>
    </submittedName>
</protein>
<comment type="caution">
    <text evidence="1">The sequence shown here is derived from an EMBL/GenBank/DDBJ whole genome shotgun (WGS) entry which is preliminary data.</text>
</comment>
<reference evidence="1 2" key="1">
    <citation type="submission" date="2023-07" db="EMBL/GenBank/DDBJ databases">
        <title>Sequencing the genomes of 1000 actinobacteria strains.</title>
        <authorList>
            <person name="Klenk H.-P."/>
        </authorList>
    </citation>
    <scope>NUCLEOTIDE SEQUENCE [LARGE SCALE GENOMIC DNA]</scope>
    <source>
        <strain evidence="1 2">DSM 19515</strain>
    </source>
</reference>